<feature type="transmembrane region" description="Helical" evidence="5">
    <location>
        <begin position="65"/>
        <end position="85"/>
    </location>
</feature>
<dbReference type="PANTHER" id="PTHR23508:SF10">
    <property type="entry name" value="CARBOXYLIC ACID TRANSPORTER PROTEIN HOMOLOG"/>
    <property type="match status" value="1"/>
</dbReference>
<feature type="transmembrane region" description="Helical" evidence="5">
    <location>
        <begin position="332"/>
        <end position="353"/>
    </location>
</feature>
<gene>
    <name evidence="7" type="primary">nanT</name>
    <name evidence="7" type="ORF">NCTC10821_04877</name>
</gene>
<keyword evidence="4 5" id="KW-0472">Membrane</keyword>
<keyword evidence="2 5" id="KW-0812">Transmembrane</keyword>
<dbReference type="GO" id="GO:0046943">
    <property type="term" value="F:carboxylic acid transmembrane transporter activity"/>
    <property type="evidence" value="ECO:0007669"/>
    <property type="project" value="TreeGrafter"/>
</dbReference>
<dbReference type="SUPFAM" id="SSF103473">
    <property type="entry name" value="MFS general substrate transporter"/>
    <property type="match status" value="1"/>
</dbReference>
<dbReference type="InterPro" id="IPR036259">
    <property type="entry name" value="MFS_trans_sf"/>
</dbReference>
<feature type="transmembrane region" description="Helical" evidence="5">
    <location>
        <begin position="309"/>
        <end position="326"/>
    </location>
</feature>
<organism evidence="7 8">
    <name type="scientific">Mycolicibacterium tokaiense</name>
    <dbReference type="NCBI Taxonomy" id="39695"/>
    <lineage>
        <taxon>Bacteria</taxon>
        <taxon>Bacillati</taxon>
        <taxon>Actinomycetota</taxon>
        <taxon>Actinomycetes</taxon>
        <taxon>Mycobacteriales</taxon>
        <taxon>Mycobacteriaceae</taxon>
        <taxon>Mycolicibacterium</taxon>
    </lineage>
</organism>
<keyword evidence="3 5" id="KW-1133">Transmembrane helix</keyword>
<evidence type="ECO:0000313" key="7">
    <source>
        <dbReference type="EMBL" id="STZ61325.1"/>
    </source>
</evidence>
<evidence type="ECO:0000313" key="8">
    <source>
        <dbReference type="Proteomes" id="UP000254978"/>
    </source>
</evidence>
<dbReference type="Pfam" id="PF07690">
    <property type="entry name" value="MFS_1"/>
    <property type="match status" value="1"/>
</dbReference>
<dbReference type="CDD" id="cd17316">
    <property type="entry name" value="MFS_SV2_like"/>
    <property type="match status" value="1"/>
</dbReference>
<evidence type="ECO:0000256" key="4">
    <source>
        <dbReference type="ARBA" id="ARBA00023136"/>
    </source>
</evidence>
<reference evidence="7 8" key="1">
    <citation type="submission" date="2018-06" db="EMBL/GenBank/DDBJ databases">
        <authorList>
            <consortium name="Pathogen Informatics"/>
            <person name="Doyle S."/>
        </authorList>
    </citation>
    <scope>NUCLEOTIDE SEQUENCE [LARGE SCALE GENOMIC DNA]</scope>
    <source>
        <strain evidence="7 8">NCTC10821</strain>
    </source>
</reference>
<keyword evidence="8" id="KW-1185">Reference proteome</keyword>
<evidence type="ECO:0000256" key="3">
    <source>
        <dbReference type="ARBA" id="ARBA00022989"/>
    </source>
</evidence>
<dbReference type="PROSITE" id="PS50850">
    <property type="entry name" value="MFS"/>
    <property type="match status" value="1"/>
</dbReference>
<proteinExistence type="predicted"/>
<name>A0A378TNF4_9MYCO</name>
<sequence length="428" mass="44827">MTNSVDAGRVSQLTAATAYTPRERRFVLIFAVVGALIESMELNLLSFPMSDLAQSFGVTNQQVVAAITAQSLASIVGGFLFGWIADRFGRKPSYILFTASYSIAAIIGSTLSDFDTFVVTRVIAGVAMGGAFGVLFAMFAESWKSRKRGFMGSVLQAMFIAGQLLTQIILFTTISTLGSDAGWRIGFAVIGVGCLAIAVAAYFWLPESKLWQASRTMPHGHGVDPGPTAETDDLRGKRLAWGAVFLTICTTGVFAASYSYITFAPTFLRQTLGLSLGVSTVVLTIGTLLGIGSYIVFGALSDRVGRRRSTMYACLVGVAGFGAFALGSNGSVTVGVIALAGTAIGYAGFGVLGTWISEFYPTRFRALGSNATYYVARGLGSGLYPLFALTLAGGDLRFALALGGIGAALGLIGCLFVPDTAGRTITAQ</sequence>
<comment type="subcellular location">
    <subcellularLocation>
        <location evidence="1">Cell membrane</location>
        <topology evidence="1">Multi-pass membrane protein</topology>
    </subcellularLocation>
</comment>
<evidence type="ECO:0000259" key="6">
    <source>
        <dbReference type="PROSITE" id="PS50850"/>
    </source>
</evidence>
<dbReference type="EMBL" id="UGQT01000001">
    <property type="protein sequence ID" value="STZ61325.1"/>
    <property type="molecule type" value="Genomic_DNA"/>
</dbReference>
<dbReference type="InterPro" id="IPR020846">
    <property type="entry name" value="MFS_dom"/>
</dbReference>
<dbReference type="Proteomes" id="UP000254978">
    <property type="component" value="Unassembled WGS sequence"/>
</dbReference>
<dbReference type="Gene3D" id="1.20.1250.20">
    <property type="entry name" value="MFS general substrate transporter like domains"/>
    <property type="match status" value="2"/>
</dbReference>
<evidence type="ECO:0000256" key="5">
    <source>
        <dbReference type="SAM" id="Phobius"/>
    </source>
</evidence>
<feature type="domain" description="Major facilitator superfamily (MFS) profile" evidence="6">
    <location>
        <begin position="27"/>
        <end position="421"/>
    </location>
</feature>
<dbReference type="InterPro" id="IPR011701">
    <property type="entry name" value="MFS"/>
</dbReference>
<dbReference type="OrthoDB" id="8953821at2"/>
<dbReference type="RefSeq" id="WP_115280289.1">
    <property type="nucleotide sequence ID" value="NZ_AP022600.1"/>
</dbReference>
<feature type="transmembrane region" description="Helical" evidence="5">
    <location>
        <begin position="26"/>
        <end position="45"/>
    </location>
</feature>
<dbReference type="GO" id="GO:0005886">
    <property type="term" value="C:plasma membrane"/>
    <property type="evidence" value="ECO:0007669"/>
    <property type="project" value="UniProtKB-SubCell"/>
</dbReference>
<feature type="transmembrane region" description="Helical" evidence="5">
    <location>
        <begin position="118"/>
        <end position="138"/>
    </location>
</feature>
<accession>A0A378TNF4</accession>
<dbReference type="PANTHER" id="PTHR23508">
    <property type="entry name" value="CARBOXYLIC ACID TRANSPORTER PROTEIN HOMOLOG"/>
    <property type="match status" value="1"/>
</dbReference>
<feature type="transmembrane region" description="Helical" evidence="5">
    <location>
        <begin position="94"/>
        <end position="112"/>
    </location>
</feature>
<feature type="transmembrane region" description="Helical" evidence="5">
    <location>
        <begin position="374"/>
        <end position="392"/>
    </location>
</feature>
<feature type="transmembrane region" description="Helical" evidence="5">
    <location>
        <begin position="150"/>
        <end position="171"/>
    </location>
</feature>
<evidence type="ECO:0000256" key="1">
    <source>
        <dbReference type="ARBA" id="ARBA00004651"/>
    </source>
</evidence>
<protein>
    <submittedName>
        <fullName evidence="7">Sialic acid-transport integral membrane protein NanT</fullName>
    </submittedName>
</protein>
<feature type="transmembrane region" description="Helical" evidence="5">
    <location>
        <begin position="273"/>
        <end position="297"/>
    </location>
</feature>
<feature type="transmembrane region" description="Helical" evidence="5">
    <location>
        <begin position="183"/>
        <end position="205"/>
    </location>
</feature>
<feature type="transmembrane region" description="Helical" evidence="5">
    <location>
        <begin position="239"/>
        <end position="261"/>
    </location>
</feature>
<feature type="transmembrane region" description="Helical" evidence="5">
    <location>
        <begin position="398"/>
        <end position="418"/>
    </location>
</feature>
<dbReference type="AlphaFoldDB" id="A0A378TNF4"/>
<evidence type="ECO:0000256" key="2">
    <source>
        <dbReference type="ARBA" id="ARBA00022692"/>
    </source>
</evidence>